<organism evidence="1 2">
    <name type="scientific">Dryococelus australis</name>
    <dbReference type="NCBI Taxonomy" id="614101"/>
    <lineage>
        <taxon>Eukaryota</taxon>
        <taxon>Metazoa</taxon>
        <taxon>Ecdysozoa</taxon>
        <taxon>Arthropoda</taxon>
        <taxon>Hexapoda</taxon>
        <taxon>Insecta</taxon>
        <taxon>Pterygota</taxon>
        <taxon>Neoptera</taxon>
        <taxon>Polyneoptera</taxon>
        <taxon>Phasmatodea</taxon>
        <taxon>Verophasmatodea</taxon>
        <taxon>Anareolatae</taxon>
        <taxon>Phasmatidae</taxon>
        <taxon>Eurycanthinae</taxon>
        <taxon>Dryococelus</taxon>
    </lineage>
</organism>
<dbReference type="EMBL" id="JARBHB010000012">
    <property type="protein sequence ID" value="KAJ8871497.1"/>
    <property type="molecule type" value="Genomic_DNA"/>
</dbReference>
<accession>A0ABQ9GHL8</accession>
<gene>
    <name evidence="1" type="ORF">PR048_027819</name>
</gene>
<reference evidence="1 2" key="1">
    <citation type="submission" date="2023-02" db="EMBL/GenBank/DDBJ databases">
        <title>LHISI_Scaffold_Assembly.</title>
        <authorList>
            <person name="Stuart O.P."/>
            <person name="Cleave R."/>
            <person name="Magrath M.J.L."/>
            <person name="Mikheyev A.S."/>
        </authorList>
    </citation>
    <scope>NUCLEOTIDE SEQUENCE [LARGE SCALE GENOMIC DNA]</scope>
    <source>
        <strain evidence="1">Daus_M_001</strain>
        <tissue evidence="1">Leg muscle</tissue>
    </source>
</reference>
<evidence type="ECO:0000313" key="2">
    <source>
        <dbReference type="Proteomes" id="UP001159363"/>
    </source>
</evidence>
<name>A0ABQ9GHL8_9NEOP</name>
<proteinExistence type="predicted"/>
<sequence>MWHEAEGARGGNQIATCVCKVTLLSDDRIKCHIWRATIFLFAVQENQSLNIFYHKFLVSGHSHMKCDVNLSMTENQKEDENTSDTYT</sequence>
<comment type="caution">
    <text evidence="1">The sequence shown here is derived from an EMBL/GenBank/DDBJ whole genome shotgun (WGS) entry which is preliminary data.</text>
</comment>
<evidence type="ECO:0000313" key="1">
    <source>
        <dbReference type="EMBL" id="KAJ8871497.1"/>
    </source>
</evidence>
<dbReference type="Proteomes" id="UP001159363">
    <property type="component" value="Chromosome 11"/>
</dbReference>
<protein>
    <submittedName>
        <fullName evidence="1">Uncharacterized protein</fullName>
    </submittedName>
</protein>
<keyword evidence="2" id="KW-1185">Reference proteome</keyword>